<sequence>MNPRDVWLLHSLRGLDFSQSRFANPIPLRDIEVRSLKLHNGFHFVLAEERI</sequence>
<evidence type="ECO:0000313" key="2">
    <source>
        <dbReference type="Proteomes" id="UP000799766"/>
    </source>
</evidence>
<proteinExistence type="predicted"/>
<gene>
    <name evidence="1" type="ORF">BDY21DRAFT_349557</name>
</gene>
<reference evidence="1" key="1">
    <citation type="journal article" date="2020" name="Stud. Mycol.">
        <title>101 Dothideomycetes genomes: a test case for predicting lifestyles and emergence of pathogens.</title>
        <authorList>
            <person name="Haridas S."/>
            <person name="Albert R."/>
            <person name="Binder M."/>
            <person name="Bloem J."/>
            <person name="Labutti K."/>
            <person name="Salamov A."/>
            <person name="Andreopoulos B."/>
            <person name="Baker S."/>
            <person name="Barry K."/>
            <person name="Bills G."/>
            <person name="Bluhm B."/>
            <person name="Cannon C."/>
            <person name="Castanera R."/>
            <person name="Culley D."/>
            <person name="Daum C."/>
            <person name="Ezra D."/>
            <person name="Gonzalez J."/>
            <person name="Henrissat B."/>
            <person name="Kuo A."/>
            <person name="Liang C."/>
            <person name="Lipzen A."/>
            <person name="Lutzoni F."/>
            <person name="Magnuson J."/>
            <person name="Mondo S."/>
            <person name="Nolan M."/>
            <person name="Ohm R."/>
            <person name="Pangilinan J."/>
            <person name="Park H.-J."/>
            <person name="Ramirez L."/>
            <person name="Alfaro M."/>
            <person name="Sun H."/>
            <person name="Tritt A."/>
            <person name="Yoshinaga Y."/>
            <person name="Zwiers L.-H."/>
            <person name="Turgeon B."/>
            <person name="Goodwin S."/>
            <person name="Spatafora J."/>
            <person name="Crous P."/>
            <person name="Grigoriev I."/>
        </authorList>
    </citation>
    <scope>NUCLEOTIDE SEQUENCE</scope>
    <source>
        <strain evidence="1">ATCC 16933</strain>
    </source>
</reference>
<protein>
    <submittedName>
        <fullName evidence="1">Uncharacterized protein</fullName>
    </submittedName>
</protein>
<dbReference type="EMBL" id="MU001686">
    <property type="protein sequence ID" value="KAF2455517.1"/>
    <property type="molecule type" value="Genomic_DNA"/>
</dbReference>
<dbReference type="AlphaFoldDB" id="A0A6A6NVK8"/>
<name>A0A6A6NVK8_9PEZI</name>
<evidence type="ECO:0000313" key="1">
    <source>
        <dbReference type="EMBL" id="KAF2455517.1"/>
    </source>
</evidence>
<dbReference type="Proteomes" id="UP000799766">
    <property type="component" value="Unassembled WGS sequence"/>
</dbReference>
<organism evidence="1 2">
    <name type="scientific">Lineolata rhizophorae</name>
    <dbReference type="NCBI Taxonomy" id="578093"/>
    <lineage>
        <taxon>Eukaryota</taxon>
        <taxon>Fungi</taxon>
        <taxon>Dikarya</taxon>
        <taxon>Ascomycota</taxon>
        <taxon>Pezizomycotina</taxon>
        <taxon>Dothideomycetes</taxon>
        <taxon>Dothideomycetes incertae sedis</taxon>
        <taxon>Lineolatales</taxon>
        <taxon>Lineolataceae</taxon>
        <taxon>Lineolata</taxon>
    </lineage>
</organism>
<keyword evidence="2" id="KW-1185">Reference proteome</keyword>
<accession>A0A6A6NVK8</accession>